<proteinExistence type="predicted"/>
<accession>A0A483AKB3</accession>
<name>A0A483AKB3_9ARAE</name>
<organism evidence="1">
    <name type="scientific">Philodendron acutatum</name>
    <dbReference type="NCBI Taxonomy" id="400849"/>
    <lineage>
        <taxon>Eukaryota</taxon>
        <taxon>Viridiplantae</taxon>
        <taxon>Streptophyta</taxon>
        <taxon>Embryophyta</taxon>
        <taxon>Tracheophyta</taxon>
        <taxon>Spermatophyta</taxon>
        <taxon>Magnoliopsida</taxon>
        <taxon>Liliopsida</taxon>
        <taxon>Araceae</taxon>
        <taxon>Philodendroideae</taxon>
        <taxon>Philodendreae</taxon>
        <taxon>Philodendron</taxon>
    </lineage>
</organism>
<dbReference type="EMBL" id="LT995036">
    <property type="protein sequence ID" value="SPO18123.1"/>
    <property type="molecule type" value="Genomic_DNA"/>
</dbReference>
<sequence length="13" mass="1570">MEELKGYLEKSRS</sequence>
<evidence type="ECO:0000313" key="1">
    <source>
        <dbReference type="EMBL" id="SPO18123.1"/>
    </source>
</evidence>
<geneLocation type="plastid" evidence="1"/>
<keyword evidence="1" id="KW-0934">Plastid</keyword>
<protein>
    <submittedName>
        <fullName evidence="1">Maturase K</fullName>
    </submittedName>
</protein>
<reference evidence="1" key="1">
    <citation type="submission" date="2018-04" db="EMBL/GenBank/DDBJ databases">
        <authorList>
            <person name="Canal D."/>
        </authorList>
    </citation>
    <scope>NUCLEOTIDE SEQUENCE</scope>
    <source>
        <strain evidence="1">ARA123</strain>
    </source>
</reference>